<dbReference type="InterPro" id="IPR023365">
    <property type="entry name" value="Sortase_dom-sf"/>
</dbReference>
<gene>
    <name evidence="2" type="ORF">UW36_C0002G0043</name>
</gene>
<name>A0A0G1HE79_UNCKA</name>
<reference evidence="2 3" key="1">
    <citation type="journal article" date="2015" name="Nature">
        <title>rRNA introns, odd ribosomes, and small enigmatic genomes across a large radiation of phyla.</title>
        <authorList>
            <person name="Brown C.T."/>
            <person name="Hug L.A."/>
            <person name="Thomas B.C."/>
            <person name="Sharon I."/>
            <person name="Castelle C.J."/>
            <person name="Singh A."/>
            <person name="Wilkins M.J."/>
            <person name="Williams K.H."/>
            <person name="Banfield J.F."/>
        </authorList>
    </citation>
    <scope>NUCLEOTIDE SEQUENCE [LARGE SCALE GENOMIC DNA]</scope>
</reference>
<dbReference type="CDD" id="cd05829">
    <property type="entry name" value="Sortase_F"/>
    <property type="match status" value="1"/>
</dbReference>
<dbReference type="EMBL" id="LCIA01000002">
    <property type="protein sequence ID" value="KKT45656.1"/>
    <property type="molecule type" value="Genomic_DNA"/>
</dbReference>
<protein>
    <submittedName>
        <fullName evidence="2">Peptidase C60 sortase A and B</fullName>
    </submittedName>
</protein>
<sequence length="213" mass="23399">MTNLKVINSALPKLLFLAILGVAVLASVYLVVRFNSVGQEAAKAQESLNTQPSVFKEVSKPIYMEPIEITFLDTKLKVEPVGVEGDGTLSVPTSWYTAGWYEDGPKAGEEGNIIIDGHYDTATGSPGAFWDLKNLSLGDTVALVDKLGRVYTYVVDNKYFVDITDPKRTEVFKSTTAKTLTLITCGGVWDYASGTYNKRLVVTAHFAKMEKDW</sequence>
<dbReference type="InterPro" id="IPR005754">
    <property type="entry name" value="Sortase"/>
</dbReference>
<dbReference type="Proteomes" id="UP000034128">
    <property type="component" value="Unassembled WGS sequence"/>
</dbReference>
<dbReference type="AlphaFoldDB" id="A0A0G1HE79"/>
<dbReference type="Pfam" id="PF04203">
    <property type="entry name" value="Sortase"/>
    <property type="match status" value="1"/>
</dbReference>
<accession>A0A0G1HE79</accession>
<evidence type="ECO:0000256" key="1">
    <source>
        <dbReference type="ARBA" id="ARBA00022801"/>
    </source>
</evidence>
<dbReference type="Gene3D" id="2.40.260.10">
    <property type="entry name" value="Sortase"/>
    <property type="match status" value="1"/>
</dbReference>
<dbReference type="STRING" id="1619110.UW36_C0002G0043"/>
<dbReference type="GO" id="GO:0016787">
    <property type="term" value="F:hydrolase activity"/>
    <property type="evidence" value="ECO:0007669"/>
    <property type="project" value="UniProtKB-KW"/>
</dbReference>
<proteinExistence type="predicted"/>
<evidence type="ECO:0000313" key="2">
    <source>
        <dbReference type="EMBL" id="KKT45656.1"/>
    </source>
</evidence>
<dbReference type="SUPFAM" id="SSF63817">
    <property type="entry name" value="Sortase"/>
    <property type="match status" value="1"/>
</dbReference>
<evidence type="ECO:0000313" key="3">
    <source>
        <dbReference type="Proteomes" id="UP000034128"/>
    </source>
</evidence>
<organism evidence="2 3">
    <name type="scientific">candidate division WWE3 bacterium GW2011_GWA2_44_16</name>
    <dbReference type="NCBI Taxonomy" id="1619110"/>
    <lineage>
        <taxon>Bacteria</taxon>
        <taxon>Katanobacteria</taxon>
    </lineage>
</organism>
<comment type="caution">
    <text evidence="2">The sequence shown here is derived from an EMBL/GenBank/DDBJ whole genome shotgun (WGS) entry which is preliminary data.</text>
</comment>
<dbReference type="InterPro" id="IPR042001">
    <property type="entry name" value="Sortase_F"/>
</dbReference>
<keyword evidence="1" id="KW-0378">Hydrolase</keyword>